<accession>A0ABV9R0P8</accession>
<dbReference type="Gene3D" id="1.20.1530.20">
    <property type="match status" value="1"/>
</dbReference>
<feature type="transmembrane region" description="Helical" evidence="7">
    <location>
        <begin position="269"/>
        <end position="288"/>
    </location>
</feature>
<evidence type="ECO:0000313" key="9">
    <source>
        <dbReference type="EMBL" id="MFC4827169.1"/>
    </source>
</evidence>
<feature type="transmembrane region" description="Helical" evidence="7">
    <location>
        <begin position="6"/>
        <end position="26"/>
    </location>
</feature>
<proteinExistence type="inferred from homology"/>
<dbReference type="EMBL" id="JBHSJC010000001">
    <property type="protein sequence ID" value="MFC4827169.1"/>
    <property type="molecule type" value="Genomic_DNA"/>
</dbReference>
<dbReference type="PANTHER" id="PTHR42751:SF6">
    <property type="entry name" value="CONSERVED INTEGRAL MEMBRANE TRANSPORT PROTEIN-RELATED"/>
    <property type="match status" value="1"/>
</dbReference>
<sequence>MHETTLLLIEVGALLFAMSLLGRLAIRFGISPIPFYLVLGLAFGDGGLLPLQASEEFLATASEIGIILLLALLGLEYTAPELFSSLLTSRRAGIVDAVLNAIPGAALALLLGWGPVAAVALAGVTWVSSSGVIAKLLRDLGRLSNRETPSVLAVLVIEDLAMAFYLPVLSAIVVGVSLLQGALAVAVAVGVVALILFVALRHGHVISRLFPAEHAEPLLLGVLGLVMLVAGLAQEVSVSAAVGAFLVGIALSGRVAANASAVLTPLRDLFAATFFVFFGLTTDSAALLSMLLPASLLALVTILTKLVSGGYAARMAGVGTLGQWRAGLVLAPRGEFSIVIAGLAVGAGVEPALAPLATAYVLITILAGTFLSRLPDAAWFRSAVRRRRPAPGTAGGAGLTGARP</sequence>
<gene>
    <name evidence="9" type="ORF">ACFPER_00075</name>
</gene>
<feature type="transmembrane region" description="Helical" evidence="7">
    <location>
        <begin position="294"/>
        <end position="314"/>
    </location>
</feature>
<keyword evidence="3" id="KW-0813">Transport</keyword>
<dbReference type="Proteomes" id="UP001595960">
    <property type="component" value="Unassembled WGS sequence"/>
</dbReference>
<keyword evidence="4 7" id="KW-0812">Transmembrane</keyword>
<feature type="transmembrane region" description="Helical" evidence="7">
    <location>
        <begin position="91"/>
        <end position="111"/>
    </location>
</feature>
<evidence type="ECO:0000256" key="1">
    <source>
        <dbReference type="ARBA" id="ARBA00004141"/>
    </source>
</evidence>
<comment type="caution">
    <text evidence="9">The sequence shown here is derived from an EMBL/GenBank/DDBJ whole genome shotgun (WGS) entry which is preliminary data.</text>
</comment>
<feature type="transmembrane region" description="Helical" evidence="7">
    <location>
        <begin position="352"/>
        <end position="371"/>
    </location>
</feature>
<keyword evidence="10" id="KW-1185">Reference proteome</keyword>
<keyword evidence="5 7" id="KW-1133">Transmembrane helix</keyword>
<reference evidence="10" key="1">
    <citation type="journal article" date="2019" name="Int. J. Syst. Evol. Microbiol.">
        <title>The Global Catalogue of Microorganisms (GCM) 10K type strain sequencing project: providing services to taxonomists for standard genome sequencing and annotation.</title>
        <authorList>
            <consortium name="The Broad Institute Genomics Platform"/>
            <consortium name="The Broad Institute Genome Sequencing Center for Infectious Disease"/>
            <person name="Wu L."/>
            <person name="Ma J."/>
        </authorList>
    </citation>
    <scope>NUCLEOTIDE SEQUENCE [LARGE SCALE GENOMIC DNA]</scope>
    <source>
        <strain evidence="10">CGMCC 1.12192</strain>
    </source>
</reference>
<feature type="transmembrane region" description="Helical" evidence="7">
    <location>
        <begin position="212"/>
        <end position="232"/>
    </location>
</feature>
<keyword evidence="6 7" id="KW-0472">Membrane</keyword>
<evidence type="ECO:0000256" key="7">
    <source>
        <dbReference type="SAM" id="Phobius"/>
    </source>
</evidence>
<feature type="domain" description="Cation/H+ exchanger transmembrane" evidence="8">
    <location>
        <begin position="19"/>
        <end position="373"/>
    </location>
</feature>
<dbReference type="Pfam" id="PF00999">
    <property type="entry name" value="Na_H_Exchanger"/>
    <property type="match status" value="1"/>
</dbReference>
<feature type="transmembrane region" description="Helical" evidence="7">
    <location>
        <begin position="149"/>
        <end position="172"/>
    </location>
</feature>
<evidence type="ECO:0000256" key="2">
    <source>
        <dbReference type="ARBA" id="ARBA00005551"/>
    </source>
</evidence>
<dbReference type="PANTHER" id="PTHR42751">
    <property type="entry name" value="SODIUM/HYDROGEN EXCHANGER FAMILY/TRKA DOMAIN PROTEIN"/>
    <property type="match status" value="1"/>
</dbReference>
<evidence type="ECO:0000259" key="8">
    <source>
        <dbReference type="Pfam" id="PF00999"/>
    </source>
</evidence>
<organism evidence="9 10">
    <name type="scientific">Agromyces aurantiacus</name>
    <dbReference type="NCBI Taxonomy" id="165814"/>
    <lineage>
        <taxon>Bacteria</taxon>
        <taxon>Bacillati</taxon>
        <taxon>Actinomycetota</taxon>
        <taxon>Actinomycetes</taxon>
        <taxon>Micrococcales</taxon>
        <taxon>Microbacteriaceae</taxon>
        <taxon>Agromyces</taxon>
    </lineage>
</organism>
<name>A0ABV9R0P8_9MICO</name>
<feature type="transmembrane region" description="Helical" evidence="7">
    <location>
        <begin position="57"/>
        <end position="79"/>
    </location>
</feature>
<dbReference type="InterPro" id="IPR038770">
    <property type="entry name" value="Na+/solute_symporter_sf"/>
</dbReference>
<comment type="similarity">
    <text evidence="2">Belongs to the monovalent cation:proton antiporter 2 (CPA2) transporter (TC 2.A.37) family.</text>
</comment>
<protein>
    <submittedName>
        <fullName evidence="9">Cation:proton antiporter</fullName>
    </submittedName>
</protein>
<comment type="subcellular location">
    <subcellularLocation>
        <location evidence="1">Membrane</location>
        <topology evidence="1">Multi-pass membrane protein</topology>
    </subcellularLocation>
</comment>
<evidence type="ECO:0000256" key="6">
    <source>
        <dbReference type="ARBA" id="ARBA00023136"/>
    </source>
</evidence>
<dbReference type="RefSeq" id="WP_204395276.1">
    <property type="nucleotide sequence ID" value="NZ_JAFBBW010000001.1"/>
</dbReference>
<dbReference type="InterPro" id="IPR006153">
    <property type="entry name" value="Cation/H_exchanger_TM"/>
</dbReference>
<evidence type="ECO:0000313" key="10">
    <source>
        <dbReference type="Proteomes" id="UP001595960"/>
    </source>
</evidence>
<feature type="transmembrane region" description="Helical" evidence="7">
    <location>
        <begin position="326"/>
        <end position="346"/>
    </location>
</feature>
<evidence type="ECO:0000256" key="4">
    <source>
        <dbReference type="ARBA" id="ARBA00022692"/>
    </source>
</evidence>
<evidence type="ECO:0000256" key="3">
    <source>
        <dbReference type="ARBA" id="ARBA00022448"/>
    </source>
</evidence>
<evidence type="ECO:0000256" key="5">
    <source>
        <dbReference type="ARBA" id="ARBA00022989"/>
    </source>
</evidence>
<feature type="transmembrane region" description="Helical" evidence="7">
    <location>
        <begin position="33"/>
        <end position="51"/>
    </location>
</feature>
<feature type="transmembrane region" description="Helical" evidence="7">
    <location>
        <begin position="178"/>
        <end position="200"/>
    </location>
</feature>